<dbReference type="GO" id="GO:0006811">
    <property type="term" value="P:monoatomic ion transport"/>
    <property type="evidence" value="ECO:0007669"/>
    <property type="project" value="UniProtKB-KW"/>
</dbReference>
<keyword evidence="5" id="KW-0812">Transmembrane</keyword>
<dbReference type="PANTHER" id="PTHR34501">
    <property type="entry name" value="PROTEIN YDDL-RELATED"/>
    <property type="match status" value="1"/>
</dbReference>
<name>A0A0H3HSB0_BURP2</name>
<dbReference type="GO" id="GO:0015288">
    <property type="term" value="F:porin activity"/>
    <property type="evidence" value="ECO:0007669"/>
    <property type="project" value="UniProtKB-KW"/>
</dbReference>
<evidence type="ECO:0000256" key="1">
    <source>
        <dbReference type="ARBA" id="ARBA00004571"/>
    </source>
</evidence>
<dbReference type="EMBL" id="CP002833">
    <property type="protein sequence ID" value="AFI67765.1"/>
    <property type="molecule type" value="Genomic_DNA"/>
</dbReference>
<feature type="domain" description="Porin" evidence="11">
    <location>
        <begin position="46"/>
        <end position="372"/>
    </location>
</feature>
<dbReference type="InterPro" id="IPR023614">
    <property type="entry name" value="Porin_dom_sf"/>
</dbReference>
<dbReference type="Pfam" id="PF13609">
    <property type="entry name" value="Porin_4"/>
    <property type="match status" value="1"/>
</dbReference>
<evidence type="ECO:0000256" key="4">
    <source>
        <dbReference type="ARBA" id="ARBA00022452"/>
    </source>
</evidence>
<comment type="subcellular location">
    <subcellularLocation>
        <location evidence="1">Cell outer membrane</location>
        <topology evidence="1">Multi-pass membrane protein</topology>
    </subcellularLocation>
</comment>
<keyword evidence="3" id="KW-0813">Transport</keyword>
<evidence type="ECO:0000256" key="10">
    <source>
        <dbReference type="ARBA" id="ARBA00023237"/>
    </source>
</evidence>
<keyword evidence="4" id="KW-1134">Transmembrane beta strand</keyword>
<keyword evidence="6" id="KW-0732">Signal</keyword>
<comment type="subunit">
    <text evidence="2">Homotrimer.</text>
</comment>
<dbReference type="PANTHER" id="PTHR34501:SF9">
    <property type="entry name" value="MAJOR OUTER MEMBRANE PROTEIN P.IA"/>
    <property type="match status" value="1"/>
</dbReference>
<evidence type="ECO:0000259" key="11">
    <source>
        <dbReference type="Pfam" id="PF13609"/>
    </source>
</evidence>
<dbReference type="KEGG" id="bpz:BP1026B_I3182"/>
<dbReference type="PATRIC" id="fig|884204.3.peg.3507"/>
<keyword evidence="8" id="KW-0626">Porin</keyword>
<dbReference type="AlphaFoldDB" id="A0A0H3HSB0"/>
<protein>
    <submittedName>
        <fullName evidence="12">Outer membrane porin protein</fullName>
    </submittedName>
</protein>
<dbReference type="Proteomes" id="UP000010087">
    <property type="component" value="Chromosome 1"/>
</dbReference>
<evidence type="ECO:0000256" key="3">
    <source>
        <dbReference type="ARBA" id="ARBA00022448"/>
    </source>
</evidence>
<dbReference type="CDD" id="cd00342">
    <property type="entry name" value="gram_neg_porins"/>
    <property type="match status" value="1"/>
</dbReference>
<dbReference type="SUPFAM" id="SSF56935">
    <property type="entry name" value="Porins"/>
    <property type="match status" value="1"/>
</dbReference>
<dbReference type="Gene3D" id="2.40.160.10">
    <property type="entry name" value="Porin"/>
    <property type="match status" value="1"/>
</dbReference>
<evidence type="ECO:0000256" key="2">
    <source>
        <dbReference type="ARBA" id="ARBA00011233"/>
    </source>
</evidence>
<keyword evidence="10" id="KW-0998">Cell outer membrane</keyword>
<evidence type="ECO:0000256" key="5">
    <source>
        <dbReference type="ARBA" id="ARBA00022692"/>
    </source>
</evidence>
<keyword evidence="9" id="KW-0472">Membrane</keyword>
<dbReference type="GO" id="GO:0046930">
    <property type="term" value="C:pore complex"/>
    <property type="evidence" value="ECO:0007669"/>
    <property type="project" value="UniProtKB-KW"/>
</dbReference>
<proteinExistence type="predicted"/>
<evidence type="ECO:0000256" key="9">
    <source>
        <dbReference type="ARBA" id="ARBA00023136"/>
    </source>
</evidence>
<accession>A0A0H3HSB0</accession>
<dbReference type="GO" id="GO:0009279">
    <property type="term" value="C:cell outer membrane"/>
    <property type="evidence" value="ECO:0007669"/>
    <property type="project" value="UniProtKB-SubCell"/>
</dbReference>
<evidence type="ECO:0000256" key="7">
    <source>
        <dbReference type="ARBA" id="ARBA00023065"/>
    </source>
</evidence>
<evidence type="ECO:0000313" key="12">
    <source>
        <dbReference type="EMBL" id="AFI67765.1"/>
    </source>
</evidence>
<dbReference type="InterPro" id="IPR050298">
    <property type="entry name" value="Gram-neg_bact_OMP"/>
</dbReference>
<dbReference type="InterPro" id="IPR033900">
    <property type="entry name" value="Gram_neg_porin_domain"/>
</dbReference>
<evidence type="ECO:0000256" key="8">
    <source>
        <dbReference type="ARBA" id="ARBA00023114"/>
    </source>
</evidence>
<keyword evidence="7" id="KW-0406">Ion transport</keyword>
<evidence type="ECO:0000313" key="13">
    <source>
        <dbReference type="Proteomes" id="UP000010087"/>
    </source>
</evidence>
<organism evidence="12 13">
    <name type="scientific">Burkholderia pseudomallei (strain 1026b)</name>
    <dbReference type="NCBI Taxonomy" id="884204"/>
    <lineage>
        <taxon>Bacteria</taxon>
        <taxon>Pseudomonadati</taxon>
        <taxon>Pseudomonadota</taxon>
        <taxon>Betaproteobacteria</taxon>
        <taxon>Burkholderiales</taxon>
        <taxon>Burkholderiaceae</taxon>
        <taxon>Burkholderia</taxon>
        <taxon>pseudomallei group</taxon>
    </lineage>
</organism>
<reference evidence="12 13" key="1">
    <citation type="journal article" date="2012" name="PLoS ONE">
        <title>Evolution of Burkholderia pseudomallei in recurrent melioidosis.</title>
        <authorList>
            <person name="Hayden H.S."/>
            <person name="Lim R."/>
            <person name="Brittnacher M.J."/>
            <person name="Sims E.H."/>
            <person name="Ramage E.R."/>
            <person name="Fong C."/>
            <person name="Wu Z."/>
            <person name="Crist E."/>
            <person name="Chang J."/>
            <person name="Zhou Y."/>
            <person name="Radey M."/>
            <person name="Rohmer L."/>
            <person name="Haugen E."/>
            <person name="Gillett W."/>
            <person name="Wuthiekanun V."/>
            <person name="Peacock S.J."/>
            <person name="Kaul R."/>
            <person name="Miller S.I."/>
            <person name="Manoil C."/>
            <person name="Jacobs M.A."/>
        </authorList>
    </citation>
    <scope>NUCLEOTIDE SEQUENCE [LARGE SCALE GENOMIC DNA]</scope>
    <source>
        <strain evidence="12 13">1026b</strain>
    </source>
</reference>
<gene>
    <name evidence="12" type="ordered locus">BP1026B_I3182</name>
</gene>
<evidence type="ECO:0000256" key="6">
    <source>
        <dbReference type="ARBA" id="ARBA00022729"/>
    </source>
</evidence>
<sequence length="387" mass="41302">MATPPNGIASSGRRPPVRLASVRRQSGDHMKSSFSRALQTTFACAAVAALAAGASGARAQSSVQLYGQVDEWIGAQKFPGGQRAWGVQGGGMSTSYWGLRGTEDLGGGYQAIFTLEDFFRAQNGHYGRFDGDTFFGRNAYVGLATPYGTVRAGRLTTQLFISTILFNPFIDSYVFSPMVYHVFLGLGTFPTYTTDQGVVGDSGWNNAIDYTSPSFGGLNAAAMYALGNTAGDNRSKKWSGQLNYSSGPFAATAVYQYVNFNGGPGDLGALVSGMKSQGVAQLGLSYDFKLAKIYAQYMYTKNELNTGSWHVNTAQGGVSVPLGPGSALASYAYSRDSGGLDQTRRTWALGYDYPLSKRTDVYAAYMNDRYSGMSGGDTFGAGIRAKF</sequence>